<dbReference type="AlphaFoldDB" id="A0A2N1M4N9"/>
<sequence>MGFVSPPFNSINHIHLHILSKPVTTWWPKSLAFVVLFNIFSSTFSLFKMSNNRIVKDLLQELKEANERYAKLLQLFNGNFSDIKVNKDINKNDQWKYGIVKELLQELKEANGRDAKLLQLFNEKFSDIKDN</sequence>
<dbReference type="Proteomes" id="UP000233469">
    <property type="component" value="Unassembled WGS sequence"/>
</dbReference>
<gene>
    <name evidence="3" type="ORF">RhiirC2_799687</name>
</gene>
<keyword evidence="2" id="KW-1133">Transmembrane helix</keyword>
<dbReference type="EMBL" id="LLXL01005397">
    <property type="protein sequence ID" value="PKK56593.1"/>
    <property type="molecule type" value="Genomic_DNA"/>
</dbReference>
<protein>
    <submittedName>
        <fullName evidence="3">Uncharacterized protein</fullName>
    </submittedName>
</protein>
<evidence type="ECO:0000256" key="1">
    <source>
        <dbReference type="SAM" id="Coils"/>
    </source>
</evidence>
<keyword evidence="2" id="KW-0472">Membrane</keyword>
<keyword evidence="2" id="KW-0812">Transmembrane</keyword>
<name>A0A2N1M4N9_9GLOM</name>
<reference evidence="3 4" key="1">
    <citation type="submission" date="2016-04" db="EMBL/GenBank/DDBJ databases">
        <title>Genome analyses suggest a sexual origin of heterokaryosis in a supposedly ancient asexual fungus.</title>
        <authorList>
            <person name="Ropars J."/>
            <person name="Sedzielewska K."/>
            <person name="Noel J."/>
            <person name="Charron P."/>
            <person name="Farinelli L."/>
            <person name="Marton T."/>
            <person name="Kruger M."/>
            <person name="Pelin A."/>
            <person name="Brachmann A."/>
            <person name="Corradi N."/>
        </authorList>
    </citation>
    <scope>NUCLEOTIDE SEQUENCE [LARGE SCALE GENOMIC DNA]</scope>
    <source>
        <strain evidence="3 4">C2</strain>
    </source>
</reference>
<dbReference type="VEuPathDB" id="FungiDB:RhiirFUN_024258"/>
<evidence type="ECO:0000256" key="2">
    <source>
        <dbReference type="SAM" id="Phobius"/>
    </source>
</evidence>
<proteinExistence type="predicted"/>
<evidence type="ECO:0000313" key="3">
    <source>
        <dbReference type="EMBL" id="PKK56593.1"/>
    </source>
</evidence>
<reference evidence="3 4" key="2">
    <citation type="submission" date="2017-10" db="EMBL/GenBank/DDBJ databases">
        <title>Extensive intraspecific genome diversity in a model arbuscular mycorrhizal fungus.</title>
        <authorList>
            <person name="Chen E.C.H."/>
            <person name="Morin E."/>
            <person name="Baudet D."/>
            <person name="Noel J."/>
            <person name="Ndikumana S."/>
            <person name="Charron P."/>
            <person name="St-Onge C."/>
            <person name="Giorgi J."/>
            <person name="Grigoriev I.V."/>
            <person name="Roux C."/>
            <person name="Martin F.M."/>
            <person name="Corradi N."/>
        </authorList>
    </citation>
    <scope>NUCLEOTIDE SEQUENCE [LARGE SCALE GENOMIC DNA]</scope>
    <source>
        <strain evidence="3 4">C2</strain>
    </source>
</reference>
<dbReference type="VEuPathDB" id="FungiDB:FUN_023926"/>
<comment type="caution">
    <text evidence="3">The sequence shown here is derived from an EMBL/GenBank/DDBJ whole genome shotgun (WGS) entry which is preliminary data.</text>
</comment>
<keyword evidence="1" id="KW-0175">Coiled coil</keyword>
<organism evidence="3 4">
    <name type="scientific">Rhizophagus irregularis</name>
    <dbReference type="NCBI Taxonomy" id="588596"/>
    <lineage>
        <taxon>Eukaryota</taxon>
        <taxon>Fungi</taxon>
        <taxon>Fungi incertae sedis</taxon>
        <taxon>Mucoromycota</taxon>
        <taxon>Glomeromycotina</taxon>
        <taxon>Glomeromycetes</taxon>
        <taxon>Glomerales</taxon>
        <taxon>Glomeraceae</taxon>
        <taxon>Rhizophagus</taxon>
    </lineage>
</organism>
<accession>A0A2N1M4N9</accession>
<evidence type="ECO:0000313" key="4">
    <source>
        <dbReference type="Proteomes" id="UP000233469"/>
    </source>
</evidence>
<feature type="coiled-coil region" evidence="1">
    <location>
        <begin position="48"/>
        <end position="120"/>
    </location>
</feature>
<feature type="transmembrane region" description="Helical" evidence="2">
    <location>
        <begin position="26"/>
        <end position="47"/>
    </location>
</feature>